<protein>
    <submittedName>
        <fullName evidence="2">Uncharacterized protein</fullName>
    </submittedName>
</protein>
<feature type="region of interest" description="Disordered" evidence="1">
    <location>
        <begin position="1"/>
        <end position="20"/>
    </location>
</feature>
<evidence type="ECO:0000313" key="2">
    <source>
        <dbReference type="EMBL" id="JAG42913.1"/>
    </source>
</evidence>
<proteinExistence type="predicted"/>
<feature type="compositionally biased region" description="Polar residues" evidence="1">
    <location>
        <begin position="11"/>
        <end position="20"/>
    </location>
</feature>
<accession>A0A0A9ZGZ5</accession>
<feature type="region of interest" description="Disordered" evidence="1">
    <location>
        <begin position="26"/>
        <end position="136"/>
    </location>
</feature>
<feature type="non-terminal residue" evidence="2">
    <location>
        <position position="1"/>
    </location>
</feature>
<sequence length="136" mass="15238">KKQGIGKEAKTSSALGMNRQYNLLEHMNTKMAGEGSDRNFDMTKKKKKLIGQKEHNSREGGQKNNPHPRSGQSKPRRTKQGENNKEVSGKKKPEDGDGIKKSNKDKNRTTHGKNNQDKGESRKTKITAKVPIISEE</sequence>
<feature type="compositionally biased region" description="Basic and acidic residues" evidence="1">
    <location>
        <begin position="51"/>
        <end position="61"/>
    </location>
</feature>
<dbReference type="EMBL" id="GBHO01000691">
    <property type="protein sequence ID" value="JAG42913.1"/>
    <property type="molecule type" value="Transcribed_RNA"/>
</dbReference>
<dbReference type="AlphaFoldDB" id="A0A0A9ZGZ5"/>
<reference evidence="2" key="2">
    <citation type="submission" date="2014-07" db="EMBL/GenBank/DDBJ databases">
        <authorList>
            <person name="Hull J."/>
        </authorList>
    </citation>
    <scope>NUCLEOTIDE SEQUENCE</scope>
</reference>
<feature type="compositionally biased region" description="Basic and acidic residues" evidence="1">
    <location>
        <begin position="1"/>
        <end position="10"/>
    </location>
</feature>
<gene>
    <name evidence="2" type="ORF">CM83_105937</name>
</gene>
<organism evidence="2">
    <name type="scientific">Lygus hesperus</name>
    <name type="common">Western plant bug</name>
    <dbReference type="NCBI Taxonomy" id="30085"/>
    <lineage>
        <taxon>Eukaryota</taxon>
        <taxon>Metazoa</taxon>
        <taxon>Ecdysozoa</taxon>
        <taxon>Arthropoda</taxon>
        <taxon>Hexapoda</taxon>
        <taxon>Insecta</taxon>
        <taxon>Pterygota</taxon>
        <taxon>Neoptera</taxon>
        <taxon>Paraneoptera</taxon>
        <taxon>Hemiptera</taxon>
        <taxon>Heteroptera</taxon>
        <taxon>Panheteroptera</taxon>
        <taxon>Cimicomorpha</taxon>
        <taxon>Miridae</taxon>
        <taxon>Mirini</taxon>
        <taxon>Lygus</taxon>
    </lineage>
</organism>
<feature type="compositionally biased region" description="Polar residues" evidence="1">
    <location>
        <begin position="62"/>
        <end position="73"/>
    </location>
</feature>
<evidence type="ECO:0000256" key="1">
    <source>
        <dbReference type="SAM" id="MobiDB-lite"/>
    </source>
</evidence>
<reference evidence="2" key="1">
    <citation type="journal article" date="2014" name="PLoS ONE">
        <title>Transcriptome-Based Identification of ABC Transporters in the Western Tarnished Plant Bug Lygus hesperus.</title>
        <authorList>
            <person name="Hull J.J."/>
            <person name="Chaney K."/>
            <person name="Geib S.M."/>
            <person name="Fabrick J.A."/>
            <person name="Brent C.S."/>
            <person name="Walsh D."/>
            <person name="Lavine L.C."/>
        </authorList>
    </citation>
    <scope>NUCLEOTIDE SEQUENCE</scope>
</reference>
<feature type="non-terminal residue" evidence="2">
    <location>
        <position position="136"/>
    </location>
</feature>
<feature type="compositionally biased region" description="Basic and acidic residues" evidence="1">
    <location>
        <begin position="79"/>
        <end position="123"/>
    </location>
</feature>
<name>A0A0A9ZGZ5_LYGHE</name>